<organism evidence="8 9">
    <name type="scientific">Brevibacterium pityocampae</name>
    <dbReference type="NCBI Taxonomy" id="506594"/>
    <lineage>
        <taxon>Bacteria</taxon>
        <taxon>Bacillati</taxon>
        <taxon>Actinomycetota</taxon>
        <taxon>Actinomycetes</taxon>
        <taxon>Micrococcales</taxon>
        <taxon>Brevibacteriaceae</taxon>
        <taxon>Brevibacterium</taxon>
    </lineage>
</organism>
<sequence>MHALQILAIIIGVGATIVGWSFFLTRVGKFVGFFKLGAPTAAGERTSEPGKRTGTLIKEFLGHTRMARLPIVAIAHWFTMISFGVLVLTLAQATMQLFDPHAVLPLIGHFFPYEWITEFFAVTGLLGIIALIIIRQRNHPRDLHRKSRFFGSNFWQAYYVEFTILMVALCIALLRGLEYVLQGRAGQENLLLHFPLTFWIGELFSGLSTGAVEALIVVIALVKILVSYAWMVTVGLTPTMGVAWHRFLAFFNIWFKRHADGRTSLGALQPMQNKGEAIDLEAMEDMDEDAVLGVGKVEDFTWKGLLDFSTCTECGRCQSQCPAWNTEKPLSPKLMMINLRNHADAKAPWLKAAEQAKAEATPPAPLPEDADKKAKKAHAKEMAAYQGITDPHENLDLLGTLSQAAQTEAVRPLVGAQDVEELAEMGVIDPDALWSCTTCGACVEQCPVDIEHVDHFVDMRRYQVLIESAFPTELSGLFKNLENKQNPWGMSQRKRMEWAKNLDFEIKQVGADIEDLGEVEYLFWVGCAGAFEDRAMKTTQAIAELLHTAGVDFAVLGDGESCTGDPARRAGNEFLYQMLAQANVEVLNEMKARKIVVSCAHCFNTIANEYPQIGGKFEVVHHTQLLNKLVREKRLTPVAPAAGETVSTPVTYHDPCYLGRHNGIYTPPRELIGSLPGLEYREMERSQERSFCCGAGGARMWMEETIGSRININRTQEAVATGAEQIAVGCPFCRVMLSDGLTAEQSEGNASEGVEVLDVAQMLLAGVRRGQGGQGGRTDAEEPAPV</sequence>
<dbReference type="InterPro" id="IPR009051">
    <property type="entry name" value="Helical_ferredxn"/>
</dbReference>
<feature type="transmembrane region" description="Helical" evidence="6">
    <location>
        <begin position="115"/>
        <end position="134"/>
    </location>
</feature>
<feature type="transmembrane region" description="Helical" evidence="6">
    <location>
        <begin position="71"/>
        <end position="95"/>
    </location>
</feature>
<feature type="transmembrane region" description="Helical" evidence="6">
    <location>
        <begin position="6"/>
        <end position="25"/>
    </location>
</feature>
<evidence type="ECO:0000313" key="8">
    <source>
        <dbReference type="EMBL" id="GAA4383274.1"/>
    </source>
</evidence>
<dbReference type="InterPro" id="IPR017896">
    <property type="entry name" value="4Fe4S_Fe-S-bd"/>
</dbReference>
<feature type="domain" description="4Fe-4S ferredoxin-type" evidence="7">
    <location>
        <begin position="302"/>
        <end position="332"/>
    </location>
</feature>
<proteinExistence type="predicted"/>
<evidence type="ECO:0000313" key="9">
    <source>
        <dbReference type="Proteomes" id="UP001500642"/>
    </source>
</evidence>
<dbReference type="PROSITE" id="PS00198">
    <property type="entry name" value="4FE4S_FER_1"/>
    <property type="match status" value="2"/>
</dbReference>
<feature type="transmembrane region" description="Helical" evidence="6">
    <location>
        <begin position="197"/>
        <end position="222"/>
    </location>
</feature>
<dbReference type="PANTHER" id="PTHR43255">
    <property type="entry name" value="IRON-SULFUR-BINDING OXIDOREDUCTASE FADF-RELATED-RELATED"/>
    <property type="match status" value="1"/>
</dbReference>
<keyword evidence="5" id="KW-0411">Iron-sulfur</keyword>
<dbReference type="Gene3D" id="1.10.1060.10">
    <property type="entry name" value="Alpha-helical ferredoxin"/>
    <property type="match status" value="2"/>
</dbReference>
<keyword evidence="3" id="KW-0560">Oxidoreductase</keyword>
<dbReference type="Pfam" id="PF13187">
    <property type="entry name" value="Fer4_9"/>
    <property type="match status" value="1"/>
</dbReference>
<keyword evidence="6" id="KW-1133">Transmembrane helix</keyword>
<keyword evidence="6" id="KW-0812">Transmembrane</keyword>
<dbReference type="InterPro" id="IPR017900">
    <property type="entry name" value="4Fe4S_Fe_S_CS"/>
</dbReference>
<evidence type="ECO:0000256" key="1">
    <source>
        <dbReference type="ARBA" id="ARBA00022485"/>
    </source>
</evidence>
<feature type="transmembrane region" description="Helical" evidence="6">
    <location>
        <begin position="155"/>
        <end position="177"/>
    </location>
</feature>
<feature type="transmembrane region" description="Helical" evidence="6">
    <location>
        <begin position="229"/>
        <end position="255"/>
    </location>
</feature>
<keyword evidence="4" id="KW-0408">Iron</keyword>
<gene>
    <name evidence="8" type="ORF">GCM10023167_02660</name>
</gene>
<name>A0ABP8J282_9MICO</name>
<keyword evidence="9" id="KW-1185">Reference proteome</keyword>
<evidence type="ECO:0000256" key="2">
    <source>
        <dbReference type="ARBA" id="ARBA00022723"/>
    </source>
</evidence>
<keyword evidence="2" id="KW-0479">Metal-binding</keyword>
<evidence type="ECO:0000256" key="3">
    <source>
        <dbReference type="ARBA" id="ARBA00023002"/>
    </source>
</evidence>
<dbReference type="SUPFAM" id="SSF46548">
    <property type="entry name" value="alpha-helical ferredoxin"/>
    <property type="match status" value="1"/>
</dbReference>
<protein>
    <submittedName>
        <fullName evidence="8">Heterodisulfide reductase-related iron-sulfur binding cluster</fullName>
    </submittedName>
</protein>
<dbReference type="PANTHER" id="PTHR43255:SF1">
    <property type="entry name" value="IRON-SULFUR-BINDING OXIDOREDUCTASE FADF-RELATED"/>
    <property type="match status" value="1"/>
</dbReference>
<dbReference type="EMBL" id="BAABGL010000002">
    <property type="protein sequence ID" value="GAA4383274.1"/>
    <property type="molecule type" value="Genomic_DNA"/>
</dbReference>
<feature type="domain" description="4Fe-4S ferredoxin-type" evidence="7">
    <location>
        <begin position="424"/>
        <end position="456"/>
    </location>
</feature>
<evidence type="ECO:0000256" key="6">
    <source>
        <dbReference type="SAM" id="Phobius"/>
    </source>
</evidence>
<dbReference type="Proteomes" id="UP001500642">
    <property type="component" value="Unassembled WGS sequence"/>
</dbReference>
<keyword evidence="6" id="KW-0472">Membrane</keyword>
<evidence type="ECO:0000259" key="7">
    <source>
        <dbReference type="PROSITE" id="PS51379"/>
    </source>
</evidence>
<evidence type="ECO:0000256" key="4">
    <source>
        <dbReference type="ARBA" id="ARBA00023004"/>
    </source>
</evidence>
<comment type="caution">
    <text evidence="8">The sequence shown here is derived from an EMBL/GenBank/DDBJ whole genome shotgun (WGS) entry which is preliminary data.</text>
</comment>
<reference evidence="9" key="1">
    <citation type="journal article" date="2019" name="Int. J. Syst. Evol. Microbiol.">
        <title>The Global Catalogue of Microorganisms (GCM) 10K type strain sequencing project: providing services to taxonomists for standard genome sequencing and annotation.</title>
        <authorList>
            <consortium name="The Broad Institute Genomics Platform"/>
            <consortium name="The Broad Institute Genome Sequencing Center for Infectious Disease"/>
            <person name="Wu L."/>
            <person name="Ma J."/>
        </authorList>
    </citation>
    <scope>NUCLEOTIDE SEQUENCE [LARGE SCALE GENOMIC DNA]</scope>
    <source>
        <strain evidence="9">JCM 17808</strain>
    </source>
</reference>
<dbReference type="PROSITE" id="PS51379">
    <property type="entry name" value="4FE4S_FER_2"/>
    <property type="match status" value="2"/>
</dbReference>
<evidence type="ECO:0000256" key="5">
    <source>
        <dbReference type="ARBA" id="ARBA00023014"/>
    </source>
</evidence>
<dbReference type="InterPro" id="IPR051460">
    <property type="entry name" value="HdrC_iron-sulfur_subunit"/>
</dbReference>
<accession>A0ABP8J282</accession>
<dbReference type="RefSeq" id="WP_295688518.1">
    <property type="nucleotide sequence ID" value="NZ_BAABGL010000002.1"/>
</dbReference>
<keyword evidence="1" id="KW-0004">4Fe-4S</keyword>
<dbReference type="InterPro" id="IPR004017">
    <property type="entry name" value="Cys_rich_dom"/>
</dbReference>
<dbReference type="Pfam" id="PF02754">
    <property type="entry name" value="CCG"/>
    <property type="match status" value="2"/>
</dbReference>